<proteinExistence type="predicted"/>
<sequence>MITRKHPEQCTREGKMGELCMKVRVKRTAVINKHASLESQWECVSGNIIQQFYDFTVLVQNHPLVQTECTQNIRKRDSRGPDGECAVSSSVHVGDVMTGGTTYLHLETNPVHTDTHAETSTDRERPTNSEGFGTMGVILSTFPQLLIKRTRRCEGQEPEQSLGLDGLRLGQKAVDVQNDWGGDVTDGKEAEHLAFARWDWSEEAVVSFDINLPFCRSGICSDTVGGITARMSSESGFVPDVSEIAVGYMFQVFGLSVFAEARPVMTHSTEPGSSGNPSTILHQHQDSRHMASLTLKGTGYPESLSVFQDLVLKQV</sequence>
<comment type="caution">
    <text evidence="2">The sequence shown here is derived from an EMBL/GenBank/DDBJ whole genome shotgun (WGS) entry which is preliminary data.</text>
</comment>
<accession>A0A9W7WKD9</accession>
<organism evidence="2 3">
    <name type="scientific">Triplophysa rosa</name>
    <name type="common">Cave loach</name>
    <dbReference type="NCBI Taxonomy" id="992332"/>
    <lineage>
        <taxon>Eukaryota</taxon>
        <taxon>Metazoa</taxon>
        <taxon>Chordata</taxon>
        <taxon>Craniata</taxon>
        <taxon>Vertebrata</taxon>
        <taxon>Euteleostomi</taxon>
        <taxon>Actinopterygii</taxon>
        <taxon>Neopterygii</taxon>
        <taxon>Teleostei</taxon>
        <taxon>Ostariophysi</taxon>
        <taxon>Cypriniformes</taxon>
        <taxon>Nemacheilidae</taxon>
        <taxon>Triplophysa</taxon>
    </lineage>
</organism>
<dbReference type="EMBL" id="JAFHDT010000012">
    <property type="protein sequence ID" value="KAI7802215.1"/>
    <property type="molecule type" value="Genomic_DNA"/>
</dbReference>
<reference evidence="2" key="1">
    <citation type="submission" date="2021-02" db="EMBL/GenBank/DDBJ databases">
        <title>Comparative genomics reveals that relaxation of natural selection precedes convergent phenotypic evolution of cavefish.</title>
        <authorList>
            <person name="Peng Z."/>
        </authorList>
    </citation>
    <scope>NUCLEOTIDE SEQUENCE</scope>
    <source>
        <tissue evidence="2">Muscle</tissue>
    </source>
</reference>
<name>A0A9W7WKD9_TRIRA</name>
<dbReference type="Proteomes" id="UP001059041">
    <property type="component" value="Linkage Group LG12"/>
</dbReference>
<feature type="compositionally biased region" description="Basic and acidic residues" evidence="1">
    <location>
        <begin position="113"/>
        <end position="127"/>
    </location>
</feature>
<evidence type="ECO:0000313" key="3">
    <source>
        <dbReference type="Proteomes" id="UP001059041"/>
    </source>
</evidence>
<evidence type="ECO:0000313" key="2">
    <source>
        <dbReference type="EMBL" id="KAI7802215.1"/>
    </source>
</evidence>
<feature type="region of interest" description="Disordered" evidence="1">
    <location>
        <begin position="109"/>
        <end position="133"/>
    </location>
</feature>
<keyword evidence="3" id="KW-1185">Reference proteome</keyword>
<protein>
    <submittedName>
        <fullName evidence="2">Uncharacterized protein</fullName>
    </submittedName>
</protein>
<dbReference type="AlphaFoldDB" id="A0A9W7WKD9"/>
<evidence type="ECO:0000256" key="1">
    <source>
        <dbReference type="SAM" id="MobiDB-lite"/>
    </source>
</evidence>
<gene>
    <name evidence="2" type="ORF">IRJ41_003663</name>
</gene>